<gene>
    <name evidence="1" type="ORF">CB5_LOCUS27122</name>
</gene>
<accession>A0A6V7QLY6</accession>
<sequence length="230" mass="25827">MACCIIHNFIRRHQANDYIFFEGPNEQDAENEGGEGDLVGVIDDSQNGEDLCANITNQLRFYGKNPIRRFRYRIPTIDAGSTIIGIGSVCEFSRLRIGASTSISLSSGIARIANNVSSQCYNAKNGNVTNKDYWLSLGTSPYRFSSTSTREGRTEQWLLHGHRMLPDQHPKGIVYSRVWFDKYLNSSETYNFSRCGYAALVEEGAFNFSTSYITTSELYGEGCRWCSIGL</sequence>
<protein>
    <submittedName>
        <fullName evidence="1">Uncharacterized protein</fullName>
    </submittedName>
</protein>
<evidence type="ECO:0000313" key="1">
    <source>
        <dbReference type="EMBL" id="CAD1843911.1"/>
    </source>
</evidence>
<dbReference type="EMBL" id="LR862137">
    <property type="protein sequence ID" value="CAD1843911.1"/>
    <property type="molecule type" value="Genomic_DNA"/>
</dbReference>
<name>A0A6V7QLY6_ANACO</name>
<proteinExistence type="predicted"/>
<organism evidence="1">
    <name type="scientific">Ananas comosus var. bracteatus</name>
    <name type="common">red pineapple</name>
    <dbReference type="NCBI Taxonomy" id="296719"/>
    <lineage>
        <taxon>Eukaryota</taxon>
        <taxon>Viridiplantae</taxon>
        <taxon>Streptophyta</taxon>
        <taxon>Embryophyta</taxon>
        <taxon>Tracheophyta</taxon>
        <taxon>Spermatophyta</taxon>
        <taxon>Magnoliopsida</taxon>
        <taxon>Liliopsida</taxon>
        <taxon>Poales</taxon>
        <taxon>Bromeliaceae</taxon>
        <taxon>Bromelioideae</taxon>
        <taxon>Ananas</taxon>
    </lineage>
</organism>
<reference evidence="1" key="1">
    <citation type="submission" date="2020-07" db="EMBL/GenBank/DDBJ databases">
        <authorList>
            <person name="Lin J."/>
        </authorList>
    </citation>
    <scope>NUCLEOTIDE SEQUENCE</scope>
</reference>
<dbReference type="AlphaFoldDB" id="A0A6V7QLY6"/>